<dbReference type="Pfam" id="PF04082">
    <property type="entry name" value="Fungal_trans"/>
    <property type="match status" value="1"/>
</dbReference>
<reference evidence="10" key="1">
    <citation type="journal article" date="2020" name="Stud. Mycol.">
        <title>101 Dothideomycetes genomes: a test case for predicting lifestyles and emergence of pathogens.</title>
        <authorList>
            <person name="Haridas S."/>
            <person name="Albert R."/>
            <person name="Binder M."/>
            <person name="Bloem J."/>
            <person name="Labutti K."/>
            <person name="Salamov A."/>
            <person name="Andreopoulos B."/>
            <person name="Baker S."/>
            <person name="Barry K."/>
            <person name="Bills G."/>
            <person name="Bluhm B."/>
            <person name="Cannon C."/>
            <person name="Castanera R."/>
            <person name="Culley D."/>
            <person name="Daum C."/>
            <person name="Ezra D."/>
            <person name="Gonzalez J."/>
            <person name="Henrissat B."/>
            <person name="Kuo A."/>
            <person name="Liang C."/>
            <person name="Lipzen A."/>
            <person name="Lutzoni F."/>
            <person name="Magnuson J."/>
            <person name="Mondo S."/>
            <person name="Nolan M."/>
            <person name="Ohm R."/>
            <person name="Pangilinan J."/>
            <person name="Park H.-J."/>
            <person name="Ramirez L."/>
            <person name="Alfaro M."/>
            <person name="Sun H."/>
            <person name="Tritt A."/>
            <person name="Yoshinaga Y."/>
            <person name="Zwiers L.-H."/>
            <person name="Turgeon B."/>
            <person name="Goodwin S."/>
            <person name="Spatafora J."/>
            <person name="Crous P."/>
            <person name="Grigoriev I."/>
        </authorList>
    </citation>
    <scope>NUCLEOTIDE SEQUENCE</scope>
    <source>
        <strain evidence="10">CBS 115976</strain>
    </source>
</reference>
<feature type="compositionally biased region" description="Polar residues" evidence="8">
    <location>
        <begin position="1"/>
        <end position="25"/>
    </location>
</feature>
<dbReference type="PANTHER" id="PTHR40626:SF13">
    <property type="entry name" value="RESPIRATION FACTOR 2-RELATED"/>
    <property type="match status" value="1"/>
</dbReference>
<dbReference type="GO" id="GO:0000978">
    <property type="term" value="F:RNA polymerase II cis-regulatory region sequence-specific DNA binding"/>
    <property type="evidence" value="ECO:0007669"/>
    <property type="project" value="InterPro"/>
</dbReference>
<feature type="region of interest" description="Disordered" evidence="8">
    <location>
        <begin position="766"/>
        <end position="786"/>
    </location>
</feature>
<proteinExistence type="predicted"/>
<dbReference type="GO" id="GO:0005634">
    <property type="term" value="C:nucleus"/>
    <property type="evidence" value="ECO:0007669"/>
    <property type="project" value="UniProtKB-SubCell"/>
</dbReference>
<dbReference type="CDD" id="cd12148">
    <property type="entry name" value="fungal_TF_MHR"/>
    <property type="match status" value="1"/>
</dbReference>
<evidence type="ECO:0000313" key="10">
    <source>
        <dbReference type="EMBL" id="KAF2670461.1"/>
    </source>
</evidence>
<dbReference type="Proteomes" id="UP000799302">
    <property type="component" value="Unassembled WGS sequence"/>
</dbReference>
<dbReference type="PROSITE" id="PS50157">
    <property type="entry name" value="ZINC_FINGER_C2H2_2"/>
    <property type="match status" value="2"/>
</dbReference>
<evidence type="ECO:0000256" key="6">
    <source>
        <dbReference type="ARBA" id="ARBA00023242"/>
    </source>
</evidence>
<dbReference type="FunFam" id="3.30.160.60:FF:000446">
    <property type="entry name" value="Zinc finger protein"/>
    <property type="match status" value="2"/>
</dbReference>
<dbReference type="InterPro" id="IPR013087">
    <property type="entry name" value="Znf_C2H2_type"/>
</dbReference>
<dbReference type="InterPro" id="IPR007219">
    <property type="entry name" value="XnlR_reg_dom"/>
</dbReference>
<dbReference type="AlphaFoldDB" id="A0A6A6UFX2"/>
<dbReference type="InterPro" id="IPR051059">
    <property type="entry name" value="VerF-like"/>
</dbReference>
<feature type="compositionally biased region" description="Polar residues" evidence="8">
    <location>
        <begin position="399"/>
        <end position="409"/>
    </location>
</feature>
<dbReference type="SUPFAM" id="SSF57667">
    <property type="entry name" value="beta-beta-alpha zinc fingers"/>
    <property type="match status" value="1"/>
</dbReference>
<feature type="compositionally biased region" description="Polar residues" evidence="8">
    <location>
        <begin position="105"/>
        <end position="115"/>
    </location>
</feature>
<feature type="region of interest" description="Disordered" evidence="8">
    <location>
        <begin position="923"/>
        <end position="943"/>
    </location>
</feature>
<dbReference type="PROSITE" id="PS00028">
    <property type="entry name" value="ZINC_FINGER_C2H2_1"/>
    <property type="match status" value="2"/>
</dbReference>
<evidence type="ECO:0000256" key="8">
    <source>
        <dbReference type="SAM" id="MobiDB-lite"/>
    </source>
</evidence>
<evidence type="ECO:0000256" key="3">
    <source>
        <dbReference type="ARBA" id="ARBA00022737"/>
    </source>
</evidence>
<keyword evidence="5" id="KW-0862">Zinc</keyword>
<feature type="region of interest" description="Disordered" evidence="8">
    <location>
        <begin position="399"/>
        <end position="418"/>
    </location>
</feature>
<evidence type="ECO:0000256" key="5">
    <source>
        <dbReference type="ARBA" id="ARBA00022833"/>
    </source>
</evidence>
<feature type="compositionally biased region" description="Low complexity" evidence="8">
    <location>
        <begin position="929"/>
        <end position="941"/>
    </location>
</feature>
<evidence type="ECO:0000256" key="7">
    <source>
        <dbReference type="PROSITE-ProRule" id="PRU00042"/>
    </source>
</evidence>
<dbReference type="Pfam" id="PF00096">
    <property type="entry name" value="zf-C2H2"/>
    <property type="match status" value="1"/>
</dbReference>
<organism evidence="10 11">
    <name type="scientific">Microthyrium microscopicum</name>
    <dbReference type="NCBI Taxonomy" id="703497"/>
    <lineage>
        <taxon>Eukaryota</taxon>
        <taxon>Fungi</taxon>
        <taxon>Dikarya</taxon>
        <taxon>Ascomycota</taxon>
        <taxon>Pezizomycotina</taxon>
        <taxon>Dothideomycetes</taxon>
        <taxon>Dothideomycetes incertae sedis</taxon>
        <taxon>Microthyriales</taxon>
        <taxon>Microthyriaceae</taxon>
        <taxon>Microthyrium</taxon>
    </lineage>
</organism>
<gene>
    <name evidence="10" type="ORF">BT63DRAFT_432718</name>
</gene>
<keyword evidence="11" id="KW-1185">Reference proteome</keyword>
<evidence type="ECO:0000256" key="1">
    <source>
        <dbReference type="ARBA" id="ARBA00004123"/>
    </source>
</evidence>
<dbReference type="EMBL" id="MU004234">
    <property type="protein sequence ID" value="KAF2670461.1"/>
    <property type="molecule type" value="Genomic_DNA"/>
</dbReference>
<feature type="domain" description="C2H2-type" evidence="9">
    <location>
        <begin position="41"/>
        <end position="68"/>
    </location>
</feature>
<dbReference type="InterPro" id="IPR036236">
    <property type="entry name" value="Znf_C2H2_sf"/>
</dbReference>
<dbReference type="OrthoDB" id="6077919at2759"/>
<protein>
    <recommendedName>
        <fullName evidence="9">C2H2-type domain-containing protein</fullName>
    </recommendedName>
</protein>
<comment type="subcellular location">
    <subcellularLocation>
        <location evidence="1">Nucleus</location>
    </subcellularLocation>
</comment>
<keyword evidence="2" id="KW-0479">Metal-binding</keyword>
<keyword evidence="4 7" id="KW-0863">Zinc-finger</keyword>
<sequence>MSTARRTSEDSGQGNAPSNPEVTAQTTPTFPPPKTDKPRPHGCLTCGRFFARLEHLKRHERSHTKEKPFECNVCKRCFARRDLLLRHQQKLHQTGHTTRPRNGRRNSGQLITPQAQARRRGSMASANGPPAMRPRANTIGHIDHNMLAHNSTRNQGMPHIYGHQSSQSIGTIPDYMSIPMEFPTFAATHSHAHLPRIETSGLGLDLDGGLRTAPVMTNGLFGMDRMWSSSTINPAQLHYSGEPAPGSPYTTSFPPLGSADMDNGFEWSAMGEDFLSRGANDVALDQSSPSAFSAGSASAFSEMMIDGSNNPPVTSGQIWPSNPMVTAAQFAHDPISSAVFGELMTPLMSPGTMSSGDVHEQSGVDNYMSLNGHIHMSPVPGNPSLTQFFPSLTYGSDDTSVTSAHGSGQSSSMMTSSIDSITDATRQALLSSLSQSSGFGHSSRRISQSSTTSPLSPGSTIRQTQPSINLPSTYDLQRYVHSYIAYFHPHMPFIHLPTLNFDTPAFTNNLYSNPSYGRGLLGGGSCLILAMAAIGASYEFEHQVADELFENSKALIQLYLESSRKNTPSKMNLPGSGISKTPLWLVQATLLNIVFGHQCGEQKSAEIATTHCASLVSLAKAAELEQPDLDISEEENRAYLVRCGLSSDRDIKIEGGEHPHSWTRQTAPESREEFSVWYRWKSMEERKRTMFSVFIISSLLVTAYNQQPKISNSEIHLGLPCEENLWAADTPFMWNQLGGMANAQSKGIPFTDALNWLLSANQRSRQHQRTSSHHTLGSPRSIGQESELRPSTFGCYILINAIHVEIWEARQRHQGRQWNIEQTEQLRANIEPALREWQAAWASNPIHVLGRPNPHGPLPADSIPLLDLAYVRLFVNLGRSKEAFWAWDFELMAQELATGHDVVPHATEDSDMSANVKRLKIEEDDHHSSASTTSSADAANSSKRERHLRKAAFYAADSLTMAHKLGSTFAEFTSRELPIQAAMCTFDCAQVLAEWLATVQERVGRYLHAILGREEIDTSMPEVFMTLESDDIVLLGKVNDILSVAQSKIVQDLQAKGQSHESVLMPMKSGGYGYQLLMSMAYLLDRAAVWGITKVMAEALRIHATKIKHRAEVSVLPELADVKMDTPQDS</sequence>
<feature type="domain" description="C2H2-type" evidence="9">
    <location>
        <begin position="69"/>
        <end position="97"/>
    </location>
</feature>
<dbReference type="GO" id="GO:0008270">
    <property type="term" value="F:zinc ion binding"/>
    <property type="evidence" value="ECO:0007669"/>
    <property type="project" value="UniProtKB-KW"/>
</dbReference>
<evidence type="ECO:0000256" key="2">
    <source>
        <dbReference type="ARBA" id="ARBA00022723"/>
    </source>
</evidence>
<keyword evidence="6" id="KW-0539">Nucleus</keyword>
<feature type="region of interest" description="Disordered" evidence="8">
    <location>
        <begin position="1"/>
        <end position="42"/>
    </location>
</feature>
<feature type="region of interest" description="Disordered" evidence="8">
    <location>
        <begin position="434"/>
        <end position="467"/>
    </location>
</feature>
<dbReference type="GO" id="GO:0006351">
    <property type="term" value="P:DNA-templated transcription"/>
    <property type="evidence" value="ECO:0007669"/>
    <property type="project" value="InterPro"/>
</dbReference>
<dbReference type="PANTHER" id="PTHR40626">
    <property type="entry name" value="MIP31509P"/>
    <property type="match status" value="1"/>
</dbReference>
<feature type="region of interest" description="Disordered" evidence="8">
    <location>
        <begin position="90"/>
        <end position="134"/>
    </location>
</feature>
<evidence type="ECO:0000259" key="9">
    <source>
        <dbReference type="PROSITE" id="PS50157"/>
    </source>
</evidence>
<evidence type="ECO:0000313" key="11">
    <source>
        <dbReference type="Proteomes" id="UP000799302"/>
    </source>
</evidence>
<dbReference type="GO" id="GO:0000785">
    <property type="term" value="C:chromatin"/>
    <property type="evidence" value="ECO:0007669"/>
    <property type="project" value="TreeGrafter"/>
</dbReference>
<dbReference type="Gene3D" id="3.30.160.60">
    <property type="entry name" value="Classic Zinc Finger"/>
    <property type="match status" value="2"/>
</dbReference>
<name>A0A6A6UFX2_9PEZI</name>
<keyword evidence="3" id="KW-0677">Repeat</keyword>
<feature type="compositionally biased region" description="Low complexity" evidence="8">
    <location>
        <begin position="434"/>
        <end position="460"/>
    </location>
</feature>
<accession>A0A6A6UFX2</accession>
<dbReference type="GO" id="GO:0000981">
    <property type="term" value="F:DNA-binding transcription factor activity, RNA polymerase II-specific"/>
    <property type="evidence" value="ECO:0007669"/>
    <property type="project" value="InterPro"/>
</dbReference>
<evidence type="ECO:0000256" key="4">
    <source>
        <dbReference type="ARBA" id="ARBA00022771"/>
    </source>
</evidence>
<dbReference type="SMART" id="SM00355">
    <property type="entry name" value="ZnF_C2H2"/>
    <property type="match status" value="2"/>
</dbReference>